<accession>A0A1H1ZS45</accession>
<keyword evidence="1" id="KW-0732">Signal</keyword>
<dbReference type="OrthoDB" id="2607492at2"/>
<evidence type="ECO:0000313" key="3">
    <source>
        <dbReference type="Proteomes" id="UP000199103"/>
    </source>
</evidence>
<feature type="signal peptide" evidence="1">
    <location>
        <begin position="1"/>
        <end position="25"/>
    </location>
</feature>
<sequence>MFRRIAVLIGAVFAVLAISMTPAQAADGGAKTTNGAGSVWFESYGEHVTVNDWRADGHGVKAWIYELRRGPGGQDKYFLVDSVYNGKGYHAGPKTANLSITDGHSVKLRVCLVDGSSDKSPSKCGTSYTTA</sequence>
<evidence type="ECO:0008006" key="4">
    <source>
        <dbReference type="Google" id="ProtNLM"/>
    </source>
</evidence>
<feature type="chain" id="PRO_5009268043" description="Secreted protein" evidence="1">
    <location>
        <begin position="26"/>
        <end position="131"/>
    </location>
</feature>
<dbReference type="AlphaFoldDB" id="A0A1H1ZS45"/>
<reference evidence="2 3" key="1">
    <citation type="submission" date="2016-10" db="EMBL/GenBank/DDBJ databases">
        <authorList>
            <person name="de Groot N.N."/>
        </authorList>
    </citation>
    <scope>NUCLEOTIDE SEQUENCE [LARGE SCALE GENOMIC DNA]</scope>
    <source>
        <strain evidence="2 3">DSM 21800</strain>
    </source>
</reference>
<evidence type="ECO:0000313" key="2">
    <source>
        <dbReference type="EMBL" id="SDT36641.1"/>
    </source>
</evidence>
<keyword evidence="3" id="KW-1185">Reference proteome</keyword>
<evidence type="ECO:0000256" key="1">
    <source>
        <dbReference type="SAM" id="SignalP"/>
    </source>
</evidence>
<name>A0A1H1ZS45_9ACTN</name>
<dbReference type="Proteomes" id="UP000199103">
    <property type="component" value="Chromosome I"/>
</dbReference>
<gene>
    <name evidence="2" type="ORF">SAMN04489812_5420</name>
</gene>
<dbReference type="RefSeq" id="WP_157683747.1">
    <property type="nucleotide sequence ID" value="NZ_LT629772.1"/>
</dbReference>
<proteinExistence type="predicted"/>
<protein>
    <recommendedName>
        <fullName evidence="4">Secreted protein</fullName>
    </recommendedName>
</protein>
<dbReference type="EMBL" id="LT629772">
    <property type="protein sequence ID" value="SDT36641.1"/>
    <property type="molecule type" value="Genomic_DNA"/>
</dbReference>
<organism evidence="2 3">
    <name type="scientific">Microlunatus soli</name>
    <dbReference type="NCBI Taxonomy" id="630515"/>
    <lineage>
        <taxon>Bacteria</taxon>
        <taxon>Bacillati</taxon>
        <taxon>Actinomycetota</taxon>
        <taxon>Actinomycetes</taxon>
        <taxon>Propionibacteriales</taxon>
        <taxon>Propionibacteriaceae</taxon>
        <taxon>Microlunatus</taxon>
    </lineage>
</organism>